<dbReference type="Gene3D" id="3.10.450.50">
    <property type="match status" value="1"/>
</dbReference>
<dbReference type="RefSeq" id="WP_095505082.1">
    <property type="nucleotide sequence ID" value="NZ_BSNC01000004.1"/>
</dbReference>
<dbReference type="Pfam" id="PF14534">
    <property type="entry name" value="DUF4440"/>
    <property type="match status" value="1"/>
</dbReference>
<reference evidence="2" key="1">
    <citation type="journal article" date="2014" name="Int. J. Syst. Evol. Microbiol.">
        <title>Complete genome sequence of Corynebacterium casei LMG S-19264T (=DSM 44701T), isolated from a smear-ripened cheese.</title>
        <authorList>
            <consortium name="US DOE Joint Genome Institute (JGI-PGF)"/>
            <person name="Walter F."/>
            <person name="Albersmeier A."/>
            <person name="Kalinowski J."/>
            <person name="Ruckert C."/>
        </authorList>
    </citation>
    <scope>NUCLEOTIDE SEQUENCE</scope>
    <source>
        <strain evidence="2">NBRC 101628</strain>
    </source>
</reference>
<gene>
    <name evidence="2" type="ORF">GCM10007895_17940</name>
</gene>
<keyword evidence="3" id="KW-1185">Reference proteome</keyword>
<dbReference type="InterPro" id="IPR032710">
    <property type="entry name" value="NTF2-like_dom_sf"/>
</dbReference>
<protein>
    <submittedName>
        <fullName evidence="2">DUF4440 domain-containing protein</fullName>
    </submittedName>
</protein>
<evidence type="ECO:0000313" key="2">
    <source>
        <dbReference type="EMBL" id="GLP96488.1"/>
    </source>
</evidence>
<organism evidence="2 3">
    <name type="scientific">Paraferrimonas sedimenticola</name>
    <dbReference type="NCBI Taxonomy" id="375674"/>
    <lineage>
        <taxon>Bacteria</taxon>
        <taxon>Pseudomonadati</taxon>
        <taxon>Pseudomonadota</taxon>
        <taxon>Gammaproteobacteria</taxon>
        <taxon>Alteromonadales</taxon>
        <taxon>Ferrimonadaceae</taxon>
        <taxon>Paraferrimonas</taxon>
    </lineage>
</organism>
<reference evidence="2" key="2">
    <citation type="submission" date="2023-01" db="EMBL/GenBank/DDBJ databases">
        <title>Draft genome sequence of Paraferrimonas sedimenticola strain NBRC 101628.</title>
        <authorList>
            <person name="Sun Q."/>
            <person name="Mori K."/>
        </authorList>
    </citation>
    <scope>NUCLEOTIDE SEQUENCE</scope>
    <source>
        <strain evidence="2">NBRC 101628</strain>
    </source>
</reference>
<comment type="caution">
    <text evidence="2">The sequence shown here is derived from an EMBL/GenBank/DDBJ whole genome shotgun (WGS) entry which is preliminary data.</text>
</comment>
<proteinExistence type="predicted"/>
<dbReference type="EMBL" id="BSNC01000004">
    <property type="protein sequence ID" value="GLP96488.1"/>
    <property type="molecule type" value="Genomic_DNA"/>
</dbReference>
<accession>A0AA37RWN3</accession>
<dbReference type="AlphaFoldDB" id="A0AA37RWN3"/>
<dbReference type="SUPFAM" id="SSF54427">
    <property type="entry name" value="NTF2-like"/>
    <property type="match status" value="1"/>
</dbReference>
<evidence type="ECO:0000313" key="3">
    <source>
        <dbReference type="Proteomes" id="UP001161422"/>
    </source>
</evidence>
<feature type="domain" description="DUF4440" evidence="1">
    <location>
        <begin position="10"/>
        <end position="112"/>
    </location>
</feature>
<dbReference type="Proteomes" id="UP001161422">
    <property type="component" value="Unassembled WGS sequence"/>
</dbReference>
<name>A0AA37RWN3_9GAMM</name>
<dbReference type="InterPro" id="IPR027843">
    <property type="entry name" value="DUF4440"/>
</dbReference>
<sequence length="123" mass="14036">MDEALKQSLIELELHLLKPEVRADAMALDKYLADDFFEFGSSGVAFGKTEVMQRLPSETSPRVDTHGFRVRKLGEGLAQIIYRASLQRANEAHINYSLRSSIWRKNGKQWQIVFHQGTPTKAF</sequence>
<evidence type="ECO:0000259" key="1">
    <source>
        <dbReference type="Pfam" id="PF14534"/>
    </source>
</evidence>